<dbReference type="Proteomes" id="UP001178507">
    <property type="component" value="Unassembled WGS sequence"/>
</dbReference>
<protein>
    <submittedName>
        <fullName evidence="2">Uncharacterized protein</fullName>
    </submittedName>
</protein>
<organism evidence="2 3">
    <name type="scientific">Effrenium voratum</name>
    <dbReference type="NCBI Taxonomy" id="2562239"/>
    <lineage>
        <taxon>Eukaryota</taxon>
        <taxon>Sar</taxon>
        <taxon>Alveolata</taxon>
        <taxon>Dinophyceae</taxon>
        <taxon>Suessiales</taxon>
        <taxon>Symbiodiniaceae</taxon>
        <taxon>Effrenium</taxon>
    </lineage>
</organism>
<feature type="non-terminal residue" evidence="2">
    <location>
        <position position="63"/>
    </location>
</feature>
<evidence type="ECO:0000313" key="2">
    <source>
        <dbReference type="EMBL" id="CAJ1403714.1"/>
    </source>
</evidence>
<sequence length="63" mass="6975">DEGEKVLLLKQLTELDDLLRLQSQLVELERQKACPDNLETQPMEQPVGLEKSLEKSLGGAADA</sequence>
<dbReference type="EMBL" id="CAUJNA010003505">
    <property type="protein sequence ID" value="CAJ1403714.1"/>
    <property type="molecule type" value="Genomic_DNA"/>
</dbReference>
<gene>
    <name evidence="2" type="ORF">EVOR1521_LOCUS26320</name>
</gene>
<reference evidence="2" key="1">
    <citation type="submission" date="2023-08" db="EMBL/GenBank/DDBJ databases">
        <authorList>
            <person name="Chen Y."/>
            <person name="Shah S."/>
            <person name="Dougan E. K."/>
            <person name="Thang M."/>
            <person name="Chan C."/>
        </authorList>
    </citation>
    <scope>NUCLEOTIDE SEQUENCE</scope>
</reference>
<proteinExistence type="predicted"/>
<keyword evidence="3" id="KW-1185">Reference proteome</keyword>
<accession>A0AA36NEW3</accession>
<feature type="region of interest" description="Disordered" evidence="1">
    <location>
        <begin position="37"/>
        <end position="63"/>
    </location>
</feature>
<evidence type="ECO:0000256" key="1">
    <source>
        <dbReference type="SAM" id="MobiDB-lite"/>
    </source>
</evidence>
<comment type="caution">
    <text evidence="2">The sequence shown here is derived from an EMBL/GenBank/DDBJ whole genome shotgun (WGS) entry which is preliminary data.</text>
</comment>
<evidence type="ECO:0000313" key="3">
    <source>
        <dbReference type="Proteomes" id="UP001178507"/>
    </source>
</evidence>
<name>A0AA36NEW3_9DINO</name>
<feature type="non-terminal residue" evidence="2">
    <location>
        <position position="1"/>
    </location>
</feature>
<dbReference type="AlphaFoldDB" id="A0AA36NEW3"/>